<protein>
    <recommendedName>
        <fullName evidence="3">Copper chaperone PCu(A)C</fullName>
    </recommendedName>
</protein>
<evidence type="ECO:0008006" key="3">
    <source>
        <dbReference type="Google" id="ProtNLM"/>
    </source>
</evidence>
<name>A0A231UX54_9HYPH</name>
<organism evidence="1 2">
    <name type="scientific">Notoacmeibacter marinus</name>
    <dbReference type="NCBI Taxonomy" id="1876515"/>
    <lineage>
        <taxon>Bacteria</taxon>
        <taxon>Pseudomonadati</taxon>
        <taxon>Pseudomonadota</taxon>
        <taxon>Alphaproteobacteria</taxon>
        <taxon>Hyphomicrobiales</taxon>
        <taxon>Notoacmeibacteraceae</taxon>
        <taxon>Notoacmeibacter</taxon>
    </lineage>
</organism>
<evidence type="ECO:0000313" key="2">
    <source>
        <dbReference type="Proteomes" id="UP000215405"/>
    </source>
</evidence>
<reference evidence="2" key="1">
    <citation type="journal article" date="2017" name="Int. J. Syst. Evol. Microbiol.">
        <title>Notoacmeibacter marinus gen. nov., sp. nov., isolated from the gut of a limpet and proposal of Notoacmeibacteraceae fam. nov. in the order Rhizobiales of the class Alphaproteobacteria.</title>
        <authorList>
            <person name="Huang Z."/>
            <person name="Guo F."/>
            <person name="Lai Q."/>
        </authorList>
    </citation>
    <scope>NUCLEOTIDE SEQUENCE [LARGE SCALE GENOMIC DNA]</scope>
    <source>
        <strain evidence="2">XMTR2A4</strain>
    </source>
</reference>
<dbReference type="AlphaFoldDB" id="A0A231UX54"/>
<gene>
    <name evidence="1" type="ORF">B7H23_10130</name>
</gene>
<dbReference type="Proteomes" id="UP000215405">
    <property type="component" value="Unassembled WGS sequence"/>
</dbReference>
<dbReference type="EMBL" id="NBYO01000002">
    <property type="protein sequence ID" value="OXT00470.1"/>
    <property type="molecule type" value="Genomic_DNA"/>
</dbReference>
<proteinExistence type="predicted"/>
<dbReference type="RefSeq" id="WP_094077296.1">
    <property type="nucleotide sequence ID" value="NZ_NBYO01000002.1"/>
</dbReference>
<accession>A0A231UX54</accession>
<comment type="caution">
    <text evidence="1">The sequence shown here is derived from an EMBL/GenBank/DDBJ whole genome shotgun (WGS) entry which is preliminary data.</text>
</comment>
<sequence length="175" mass="17848">MAIRIQPLALLALGLIYGGGIGFTLAAANNVGFDGHDHGAGAAHGATATPGAHDHGRMLDVSGPEAPTLDVTLEPDPVSGFNLHLQTANFRFAPENAGRGDRPGEGHAHVYVNGEKIARLYGPWMHIPALPPGAEVAVTLNSNDHAALAVGGKPVRAELVGPATPALSSAHKGPH</sequence>
<evidence type="ECO:0000313" key="1">
    <source>
        <dbReference type="EMBL" id="OXT00470.1"/>
    </source>
</evidence>
<keyword evidence="2" id="KW-1185">Reference proteome</keyword>